<protein>
    <recommendedName>
        <fullName evidence="4">M96 mating-specific protein family</fullName>
    </recommendedName>
</protein>
<reference evidence="2" key="1">
    <citation type="submission" date="2021-02" db="EMBL/GenBank/DDBJ databases">
        <authorList>
            <person name="Palmer J.M."/>
        </authorList>
    </citation>
    <scope>NUCLEOTIDE SEQUENCE</scope>
    <source>
        <strain evidence="2">SCRP23</strain>
    </source>
</reference>
<dbReference type="AlphaFoldDB" id="A0A8T1WQS8"/>
<comment type="caution">
    <text evidence="2">The sequence shown here is derived from an EMBL/GenBank/DDBJ whole genome shotgun (WGS) entry which is preliminary data.</text>
</comment>
<dbReference type="EMBL" id="JAGDFL010000166">
    <property type="protein sequence ID" value="KAG7396247.1"/>
    <property type="molecule type" value="Genomic_DNA"/>
</dbReference>
<sequence length="396" mass="44872">MAIAHDLFDDIHTMTSLVAVDKDCSETSAGIGIESDKNGKTVAYKAREAARSRVSRQRVKNTRDELRNQADELSKDLSRLKEEKEKAGTIVNRTASYLYWKTVAREHQEQRQEAEDEQRRLAASVETQAVYIQTLSGMIRKKFEAAAASDDEEVSRLVKKNRLEPTDSELCDAYIEEVDANYARVDAIFDEGGMESLVETEATVHSVHKCELTGETTYFQRLNKYTQPFVFRDTAKTMWNLGRGQCLHDHLPFGEPRDPENTIAMKFRDTNVLATGTTVSLSQRYVMRRYDEGDRIVFVWKLTAEGEEIFNGMQLEEAGWCSLRASSDVEAPGTVIEMCLRWTPMYFCHTRPSDQTIGQFCEVIQDTGDTLFDEVLSSMETMLIDAALDPLTCASV</sequence>
<keyword evidence="3" id="KW-1185">Reference proteome</keyword>
<name>A0A8T1WQS8_9STRA</name>
<evidence type="ECO:0008006" key="4">
    <source>
        <dbReference type="Google" id="ProtNLM"/>
    </source>
</evidence>
<evidence type="ECO:0000313" key="2">
    <source>
        <dbReference type="EMBL" id="KAG7396247.1"/>
    </source>
</evidence>
<evidence type="ECO:0000256" key="1">
    <source>
        <dbReference type="SAM" id="Coils"/>
    </source>
</evidence>
<dbReference type="CDD" id="cd14686">
    <property type="entry name" value="bZIP"/>
    <property type="match status" value="1"/>
</dbReference>
<dbReference type="OrthoDB" id="129655at2759"/>
<dbReference type="Proteomes" id="UP000693981">
    <property type="component" value="Unassembled WGS sequence"/>
</dbReference>
<evidence type="ECO:0000313" key="3">
    <source>
        <dbReference type="Proteomes" id="UP000693981"/>
    </source>
</evidence>
<keyword evidence="1" id="KW-0175">Coiled coil</keyword>
<feature type="coiled-coil region" evidence="1">
    <location>
        <begin position="56"/>
        <end position="127"/>
    </location>
</feature>
<accession>A0A8T1WQS8</accession>
<proteinExistence type="predicted"/>
<gene>
    <name evidence="2" type="ORF">PHYBOEH_002565</name>
</gene>
<organism evidence="2 3">
    <name type="scientific">Phytophthora boehmeriae</name>
    <dbReference type="NCBI Taxonomy" id="109152"/>
    <lineage>
        <taxon>Eukaryota</taxon>
        <taxon>Sar</taxon>
        <taxon>Stramenopiles</taxon>
        <taxon>Oomycota</taxon>
        <taxon>Peronosporomycetes</taxon>
        <taxon>Peronosporales</taxon>
        <taxon>Peronosporaceae</taxon>
        <taxon>Phytophthora</taxon>
    </lineage>
</organism>